<evidence type="ECO:0000313" key="4">
    <source>
        <dbReference type="Proteomes" id="UP000230551"/>
    </source>
</evidence>
<reference evidence="3 4" key="1">
    <citation type="journal article" date="2017" name="Infect. Genet. Evol.">
        <title>The new phylogeny of the genus Mycobacterium: The old and the news.</title>
        <authorList>
            <person name="Tortoli E."/>
            <person name="Fedrizzi T."/>
            <person name="Meehan C.J."/>
            <person name="Trovato A."/>
            <person name="Grottola A."/>
            <person name="Giacobazzi E."/>
            <person name="Serpini G.F."/>
            <person name="Tagliazucchi S."/>
            <person name="Fabio A."/>
            <person name="Bettua C."/>
            <person name="Bertorelli R."/>
            <person name="Frascaro F."/>
            <person name="De Sanctis V."/>
            <person name="Pecorari M."/>
            <person name="Jousson O."/>
            <person name="Segata N."/>
            <person name="Cirillo D.M."/>
        </authorList>
    </citation>
    <scope>NUCLEOTIDE SEQUENCE [LARGE SCALE GENOMIC DNA]</scope>
    <source>
        <strain evidence="3 4">CIP1034565</strain>
    </source>
</reference>
<keyword evidence="4" id="KW-1185">Reference proteome</keyword>
<name>A0A2G5PBU5_9MYCO</name>
<feature type="chain" id="PRO_5013619950" evidence="1">
    <location>
        <begin position="28"/>
        <end position="110"/>
    </location>
</feature>
<dbReference type="Pfam" id="PF03793">
    <property type="entry name" value="PASTA"/>
    <property type="match status" value="1"/>
</dbReference>
<dbReference type="EMBL" id="PDCN02000009">
    <property type="protein sequence ID" value="PIB75540.1"/>
    <property type="molecule type" value="Genomic_DNA"/>
</dbReference>
<dbReference type="RefSeq" id="WP_090587440.1">
    <property type="nucleotide sequence ID" value="NZ_CP104302.1"/>
</dbReference>
<evidence type="ECO:0000313" key="3">
    <source>
        <dbReference type="EMBL" id="PIB75540.1"/>
    </source>
</evidence>
<dbReference type="OrthoDB" id="4335972at2"/>
<sequence length="110" mass="11019">MRRTASLTASALVSLALAVGVAPAALADDGEGDGAITMPDLTGDSLAAAQSTMADIGLPLDSINITGYPQKQRAANLWKVCSQLPKAGTELSADSYAAVGVVRKGEDCGG</sequence>
<dbReference type="Proteomes" id="UP000230551">
    <property type="component" value="Unassembled WGS sequence"/>
</dbReference>
<dbReference type="InterPro" id="IPR005543">
    <property type="entry name" value="PASTA_dom"/>
</dbReference>
<dbReference type="Gene3D" id="3.30.10.20">
    <property type="match status" value="1"/>
</dbReference>
<comment type="caution">
    <text evidence="3">The sequence shown here is derived from an EMBL/GenBank/DDBJ whole genome shotgun (WGS) entry which is preliminary data.</text>
</comment>
<keyword evidence="1" id="KW-0732">Signal</keyword>
<dbReference type="STRING" id="85968.GCA_900073015_01208"/>
<organism evidence="3 4">
    <name type="scientific">Mycolicibacterium brumae</name>
    <dbReference type="NCBI Taxonomy" id="85968"/>
    <lineage>
        <taxon>Bacteria</taxon>
        <taxon>Bacillati</taxon>
        <taxon>Actinomycetota</taxon>
        <taxon>Actinomycetes</taxon>
        <taxon>Mycobacteriales</taxon>
        <taxon>Mycobacteriaceae</taxon>
        <taxon>Mycolicibacterium</taxon>
    </lineage>
</organism>
<protein>
    <submittedName>
        <fullName evidence="3">PASTA domain-containing protein</fullName>
    </submittedName>
</protein>
<proteinExistence type="predicted"/>
<feature type="signal peptide" evidence="1">
    <location>
        <begin position="1"/>
        <end position="27"/>
    </location>
</feature>
<accession>A0A2G5PBU5</accession>
<evidence type="ECO:0000259" key="2">
    <source>
        <dbReference type="Pfam" id="PF03793"/>
    </source>
</evidence>
<gene>
    <name evidence="3" type="ORF">CQY22_008950</name>
</gene>
<dbReference type="CDD" id="cd06577">
    <property type="entry name" value="PASTA_pknB"/>
    <property type="match status" value="1"/>
</dbReference>
<feature type="domain" description="PASTA" evidence="2">
    <location>
        <begin position="36"/>
        <end position="95"/>
    </location>
</feature>
<dbReference type="AlphaFoldDB" id="A0A2G5PBU5"/>
<evidence type="ECO:0000256" key="1">
    <source>
        <dbReference type="SAM" id="SignalP"/>
    </source>
</evidence>